<reference evidence="2 3" key="1">
    <citation type="submission" date="2020-08" db="EMBL/GenBank/DDBJ databases">
        <title>Genomic Encyclopedia of Archaeal and Bacterial Type Strains, Phase II (KMG-II): from individual species to whole genera.</title>
        <authorList>
            <person name="Goeker M."/>
        </authorList>
    </citation>
    <scope>NUCLEOTIDE SEQUENCE [LARGE SCALE GENOMIC DNA]</scope>
    <source>
        <strain evidence="2 3">DSM 23288</strain>
    </source>
</reference>
<organism evidence="2 3">
    <name type="scientific">Conexibacter arvalis</name>
    <dbReference type="NCBI Taxonomy" id="912552"/>
    <lineage>
        <taxon>Bacteria</taxon>
        <taxon>Bacillati</taxon>
        <taxon>Actinomycetota</taxon>
        <taxon>Thermoleophilia</taxon>
        <taxon>Solirubrobacterales</taxon>
        <taxon>Conexibacteraceae</taxon>
        <taxon>Conexibacter</taxon>
    </lineage>
</organism>
<sequence>MPTNDRQTAAVFAAGSEILRDATSEMRAIEPPADVAESYDRFVVLLDRQGDGMVAIRRTTLAGDQAGVRAAHARIARANEEQDRIALDIGLEGCAASAEEEAEEAPPPSVAPGGEAPFDIG</sequence>
<keyword evidence="3" id="KW-1185">Reference proteome</keyword>
<gene>
    <name evidence="2" type="ORF">BDZ31_001525</name>
</gene>
<proteinExistence type="predicted"/>
<dbReference type="AlphaFoldDB" id="A0A840IBD7"/>
<name>A0A840IBD7_9ACTN</name>
<protein>
    <submittedName>
        <fullName evidence="2">Uncharacterized protein</fullName>
    </submittedName>
</protein>
<dbReference type="EMBL" id="JACHNU010000001">
    <property type="protein sequence ID" value="MBB4661952.1"/>
    <property type="molecule type" value="Genomic_DNA"/>
</dbReference>
<dbReference type="RefSeq" id="WP_183340553.1">
    <property type="nucleotide sequence ID" value="NZ_JACHNU010000001.1"/>
</dbReference>
<dbReference type="Proteomes" id="UP000585272">
    <property type="component" value="Unassembled WGS sequence"/>
</dbReference>
<feature type="compositionally biased region" description="Low complexity" evidence="1">
    <location>
        <begin position="111"/>
        <end position="121"/>
    </location>
</feature>
<evidence type="ECO:0000256" key="1">
    <source>
        <dbReference type="SAM" id="MobiDB-lite"/>
    </source>
</evidence>
<evidence type="ECO:0000313" key="3">
    <source>
        <dbReference type="Proteomes" id="UP000585272"/>
    </source>
</evidence>
<accession>A0A840IBD7</accession>
<evidence type="ECO:0000313" key="2">
    <source>
        <dbReference type="EMBL" id="MBB4661952.1"/>
    </source>
</evidence>
<feature type="region of interest" description="Disordered" evidence="1">
    <location>
        <begin position="95"/>
        <end position="121"/>
    </location>
</feature>
<comment type="caution">
    <text evidence="2">The sequence shown here is derived from an EMBL/GenBank/DDBJ whole genome shotgun (WGS) entry which is preliminary data.</text>
</comment>